<dbReference type="Proteomes" id="UP001497472">
    <property type="component" value="Unassembled WGS sequence"/>
</dbReference>
<evidence type="ECO:0000313" key="3">
    <source>
        <dbReference type="EMBL" id="CAK1544366.1"/>
    </source>
</evidence>
<dbReference type="AlphaFoldDB" id="A0AAV1J4S6"/>
<feature type="region of interest" description="Disordered" evidence="2">
    <location>
        <begin position="641"/>
        <end position="660"/>
    </location>
</feature>
<organism evidence="3 4">
    <name type="scientific">Leptosia nina</name>
    <dbReference type="NCBI Taxonomy" id="320188"/>
    <lineage>
        <taxon>Eukaryota</taxon>
        <taxon>Metazoa</taxon>
        <taxon>Ecdysozoa</taxon>
        <taxon>Arthropoda</taxon>
        <taxon>Hexapoda</taxon>
        <taxon>Insecta</taxon>
        <taxon>Pterygota</taxon>
        <taxon>Neoptera</taxon>
        <taxon>Endopterygota</taxon>
        <taxon>Lepidoptera</taxon>
        <taxon>Glossata</taxon>
        <taxon>Ditrysia</taxon>
        <taxon>Papilionoidea</taxon>
        <taxon>Pieridae</taxon>
        <taxon>Pierinae</taxon>
        <taxon>Leptosia</taxon>
    </lineage>
</organism>
<reference evidence="3 4" key="1">
    <citation type="submission" date="2023-11" db="EMBL/GenBank/DDBJ databases">
        <authorList>
            <person name="Okamura Y."/>
        </authorList>
    </citation>
    <scope>NUCLEOTIDE SEQUENCE [LARGE SCALE GENOMIC DNA]</scope>
</reference>
<evidence type="ECO:0000256" key="2">
    <source>
        <dbReference type="SAM" id="MobiDB-lite"/>
    </source>
</evidence>
<evidence type="ECO:0000313" key="4">
    <source>
        <dbReference type="Proteomes" id="UP001497472"/>
    </source>
</evidence>
<proteinExistence type="predicted"/>
<protein>
    <submittedName>
        <fullName evidence="3">Uncharacterized protein</fullName>
    </submittedName>
</protein>
<gene>
    <name evidence="3" type="ORF">LNINA_LOCUS4120</name>
</gene>
<keyword evidence="1" id="KW-0175">Coiled coil</keyword>
<feature type="region of interest" description="Disordered" evidence="2">
    <location>
        <begin position="399"/>
        <end position="443"/>
    </location>
</feature>
<sequence>MNDKKENCTDICKMHSSRIERDLYKVCPSKLSKRELEDMYFALVGNNIELKKTVNGQKEQIKLLNTKVQRMLTQRPANNRDMKECCTHNRAIINDQKEMIADLKRTNDRLTERIRILNMRLCSAKQFLKKGVLPGCARCSNCSSGMPVSNKNSSSALNIKTIDDNIVKSATASCQYLAKQMEDSCDQKTCRSIIEELKDKTISLQQELSQTHDEYISRIKRLEEEVSRLNQENLRVRTVSTSSENRMEQQKGEILDLLQKLRKCEAQCEQLAVQLKIEKSRAAELEMRAKAADMSSDIANAIEKHLANINYHCQFQLIVPNNSVASQTDKSDISSERTTRTSDDSGYTDTNRSSASCEVSKLLLNMSPTESPKKDIIVMNKIAELQAQLDNLKQSVTENCEEYDENDQRRKSRLQRKPVPSSSKDNEAVNCLPPPMPGDSDYLIRTNRLNSSKSTHEWCKEYEKSDADSSIAEYGNGIKEKDGQNSKLNNRKLSIMDNSEQDYNNIPDSAKPYAQKRGTICAPNILNNVPTLDLRNINETKEISKTYRKTSSLDGIDQTPSKVIANLNVSESNDSFNFTKETITKVDGVLITESIHQIDSESSVDVNVDNPLPRDAIESNNYIADNLSDVIKKTVTTTTNNDPKPFLEQKTVSTNTGPLDALKDTPQTDKFKDAFSFTDEANPLVLLENNRLDICEQSVRVCTCPISSRRAMSMFRSCSGTLRFTTTASKSKFRKCSCGDNRVPCATRELEDVHNSGTYNINRTSTPIRGTYVLQGEATVDVMSPENTHREMSSLSDLPTERERLELASSAFRAVALPPYSCFSFLCVYVAR</sequence>
<comment type="caution">
    <text evidence="3">The sequence shown here is derived from an EMBL/GenBank/DDBJ whole genome shotgun (WGS) entry which is preliminary data.</text>
</comment>
<keyword evidence="4" id="KW-1185">Reference proteome</keyword>
<feature type="coiled-coil region" evidence="1">
    <location>
        <begin position="93"/>
        <end position="120"/>
    </location>
</feature>
<dbReference type="EMBL" id="CAVLEF010000005">
    <property type="protein sequence ID" value="CAK1544366.1"/>
    <property type="molecule type" value="Genomic_DNA"/>
</dbReference>
<name>A0AAV1J4S6_9NEOP</name>
<feature type="region of interest" description="Disordered" evidence="2">
    <location>
        <begin position="325"/>
        <end position="353"/>
    </location>
</feature>
<accession>A0AAV1J4S6</accession>
<feature type="compositionally biased region" description="Basic and acidic residues" evidence="2">
    <location>
        <begin position="329"/>
        <end position="343"/>
    </location>
</feature>
<feature type="coiled-coil region" evidence="1">
    <location>
        <begin position="194"/>
        <end position="288"/>
    </location>
</feature>
<evidence type="ECO:0000256" key="1">
    <source>
        <dbReference type="SAM" id="Coils"/>
    </source>
</evidence>